<evidence type="ECO:0000313" key="4">
    <source>
        <dbReference type="EMBL" id="XBH00870.1"/>
    </source>
</evidence>
<dbReference type="CDD" id="cd03801">
    <property type="entry name" value="GT4_PimA-like"/>
    <property type="match status" value="1"/>
</dbReference>
<evidence type="ECO:0000259" key="2">
    <source>
        <dbReference type="Pfam" id="PF00534"/>
    </source>
</evidence>
<protein>
    <submittedName>
        <fullName evidence="4">Glycosyltransferase family 4 protein</fullName>
        <ecNumber evidence="4">2.4.-.-</ecNumber>
    </submittedName>
</protein>
<dbReference type="PANTHER" id="PTHR46401">
    <property type="entry name" value="GLYCOSYLTRANSFERASE WBBK-RELATED"/>
    <property type="match status" value="1"/>
</dbReference>
<reference evidence="4" key="1">
    <citation type="submission" date="2024-05" db="EMBL/GenBank/DDBJ databases">
        <title>Planctomycetes of the genus Singulisphaera possess chitinolytic capabilities.</title>
        <authorList>
            <person name="Ivanova A."/>
        </authorList>
    </citation>
    <scope>NUCLEOTIDE SEQUENCE</scope>
    <source>
        <strain evidence="4">Ch08T</strain>
    </source>
</reference>
<gene>
    <name evidence="4" type="ORF">V5E97_21180</name>
</gene>
<dbReference type="EC" id="2.4.-.-" evidence="4"/>
<evidence type="ECO:0000259" key="3">
    <source>
        <dbReference type="Pfam" id="PF13439"/>
    </source>
</evidence>
<dbReference type="Pfam" id="PF13439">
    <property type="entry name" value="Glyco_transf_4"/>
    <property type="match status" value="1"/>
</dbReference>
<dbReference type="InterPro" id="IPR028098">
    <property type="entry name" value="Glyco_trans_4-like_N"/>
</dbReference>
<dbReference type="Gene3D" id="3.40.50.2000">
    <property type="entry name" value="Glycogen Phosphorylase B"/>
    <property type="match status" value="2"/>
</dbReference>
<dbReference type="AlphaFoldDB" id="A0AAU7C6X0"/>
<dbReference type="RefSeq" id="WP_406693550.1">
    <property type="nucleotide sequence ID" value="NZ_CP155447.1"/>
</dbReference>
<dbReference type="GO" id="GO:0016757">
    <property type="term" value="F:glycosyltransferase activity"/>
    <property type="evidence" value="ECO:0007669"/>
    <property type="project" value="UniProtKB-KW"/>
</dbReference>
<evidence type="ECO:0000256" key="1">
    <source>
        <dbReference type="ARBA" id="ARBA00022679"/>
    </source>
</evidence>
<keyword evidence="4" id="KW-0328">Glycosyltransferase</keyword>
<dbReference type="InterPro" id="IPR001296">
    <property type="entry name" value="Glyco_trans_1"/>
</dbReference>
<accession>A0AAU7C6X0</accession>
<dbReference type="Pfam" id="PF00534">
    <property type="entry name" value="Glycos_transf_1"/>
    <property type="match status" value="1"/>
</dbReference>
<sequence length="390" mass="43827">MPRDQLKVCMYTPTARGGHALYTQELLTALAEVGPGRGVSAELVTAENLAVENQTSCYPIHSILPRLVPRHEFPSPMAWATSRITYYPRRERVFLDWVADRGDINVIHFQEYTPWLAPRHCRELRRRGISLVFTVHNVQFHYYRNALSKWIRDTSLRSAWRACDALLVHSEGLREALADFLGPGHPPIHVTAHGVWRNHEAAAPETAQAPSDRPRLLFFGVIRPNKGLHVLLKALERLPHCDLIVAGAAEEEGYHEQVLKLANQFPPGRVEMIDRYVAESELPSFFERCQLVILPYTFFASQSGVLHQALAFGRPVVATDVGALGECVRQWGIGTVVPANDERALAEGIEQALAPEKCRESLEAIARVRDELTWSRMADATIDVYHSVVA</sequence>
<organism evidence="4">
    <name type="scientific">Singulisphaera sp. Ch08</name>
    <dbReference type="NCBI Taxonomy" id="3120278"/>
    <lineage>
        <taxon>Bacteria</taxon>
        <taxon>Pseudomonadati</taxon>
        <taxon>Planctomycetota</taxon>
        <taxon>Planctomycetia</taxon>
        <taxon>Isosphaerales</taxon>
        <taxon>Isosphaeraceae</taxon>
        <taxon>Singulisphaera</taxon>
    </lineage>
</organism>
<feature type="domain" description="Glycosyltransferase subfamily 4-like N-terminal" evidence="3">
    <location>
        <begin position="17"/>
        <end position="195"/>
    </location>
</feature>
<proteinExistence type="predicted"/>
<feature type="domain" description="Glycosyl transferase family 1" evidence="2">
    <location>
        <begin position="208"/>
        <end position="367"/>
    </location>
</feature>
<name>A0AAU7C6X0_9BACT</name>
<dbReference type="PANTHER" id="PTHR46401:SF2">
    <property type="entry name" value="GLYCOSYLTRANSFERASE WBBK-RELATED"/>
    <property type="match status" value="1"/>
</dbReference>
<dbReference type="EMBL" id="CP155447">
    <property type="protein sequence ID" value="XBH00870.1"/>
    <property type="molecule type" value="Genomic_DNA"/>
</dbReference>
<keyword evidence="1 4" id="KW-0808">Transferase</keyword>
<dbReference type="GO" id="GO:0009103">
    <property type="term" value="P:lipopolysaccharide biosynthetic process"/>
    <property type="evidence" value="ECO:0007669"/>
    <property type="project" value="TreeGrafter"/>
</dbReference>
<dbReference type="SUPFAM" id="SSF53756">
    <property type="entry name" value="UDP-Glycosyltransferase/glycogen phosphorylase"/>
    <property type="match status" value="1"/>
</dbReference>